<feature type="domain" description="O-antigen ligase-related" evidence="6">
    <location>
        <begin position="168"/>
        <end position="306"/>
    </location>
</feature>
<reference evidence="7" key="1">
    <citation type="submission" date="2022-10" db="EMBL/GenBank/DDBJ databases">
        <title>YIM 151497 complete genome.</title>
        <authorList>
            <person name="Chen X."/>
        </authorList>
    </citation>
    <scope>NUCLEOTIDE SEQUENCE</scope>
    <source>
        <strain evidence="7">YIM 151497</strain>
    </source>
</reference>
<dbReference type="RefSeq" id="WP_264225675.1">
    <property type="nucleotide sequence ID" value="NZ_CP107716.1"/>
</dbReference>
<feature type="transmembrane region" description="Helical" evidence="5">
    <location>
        <begin position="327"/>
        <end position="351"/>
    </location>
</feature>
<feature type="transmembrane region" description="Helical" evidence="5">
    <location>
        <begin position="205"/>
        <end position="221"/>
    </location>
</feature>
<gene>
    <name evidence="7" type="ORF">OF122_18665</name>
</gene>
<evidence type="ECO:0000313" key="8">
    <source>
        <dbReference type="Proteomes" id="UP001163882"/>
    </source>
</evidence>
<feature type="transmembrane region" description="Helical" evidence="5">
    <location>
        <begin position="14"/>
        <end position="36"/>
    </location>
</feature>
<evidence type="ECO:0000256" key="4">
    <source>
        <dbReference type="ARBA" id="ARBA00023136"/>
    </source>
</evidence>
<dbReference type="InterPro" id="IPR051533">
    <property type="entry name" value="WaaL-like"/>
</dbReference>
<evidence type="ECO:0000313" key="7">
    <source>
        <dbReference type="EMBL" id="UYQ72031.1"/>
    </source>
</evidence>
<feature type="transmembrane region" description="Helical" evidence="5">
    <location>
        <begin position="160"/>
        <end position="176"/>
    </location>
</feature>
<feature type="transmembrane region" description="Helical" evidence="5">
    <location>
        <begin position="48"/>
        <end position="67"/>
    </location>
</feature>
<dbReference type="Pfam" id="PF04932">
    <property type="entry name" value="Wzy_C"/>
    <property type="match status" value="1"/>
</dbReference>
<name>A0ABY6IN54_9HYPH</name>
<feature type="transmembrane region" description="Helical" evidence="5">
    <location>
        <begin position="73"/>
        <end position="93"/>
    </location>
</feature>
<dbReference type="Proteomes" id="UP001163882">
    <property type="component" value="Chromosome"/>
</dbReference>
<keyword evidence="7" id="KW-0436">Ligase</keyword>
<evidence type="ECO:0000256" key="3">
    <source>
        <dbReference type="ARBA" id="ARBA00022989"/>
    </source>
</evidence>
<dbReference type="InterPro" id="IPR007016">
    <property type="entry name" value="O-antigen_ligase-rel_domated"/>
</dbReference>
<proteinExistence type="predicted"/>
<dbReference type="EMBL" id="CP107716">
    <property type="protein sequence ID" value="UYQ72031.1"/>
    <property type="molecule type" value="Genomic_DNA"/>
</dbReference>
<sequence>MFEAIRATLLVSGLVFPGIAAYTAVYVTLGIMLAMAATVRRSHLASPVMLAVFAAFGAIVLSILLNGGSAGNWTTLAMVLPFIAVPLTGAGLVSVTPRQFATFCLLGALAALVVGLVDIFALDLRRAGGENNPIHYASLAGMLGMVSLIGAVGHKDRLRYVFLLGPAAAFATALLSGSRGPLLADGIMFFIAIGAVWSDRRLLQALLVFPLAGLAAIIVSGEGERALLLFSGIFSETTMRSDSNRLMMYQAAAHMFTTSPLWGHGFENFMEIAGTLYPPIARYDNLHSDISNLVAVGGILGAIGYVGLVGAPLFALLNPLARQNRTLVTLALMVSVGNGVLGLTNAIIGLLPQMTLMVLMTGYVLALERGATALKDQGALH</sequence>
<keyword evidence="4 5" id="KW-0472">Membrane</keyword>
<comment type="subcellular location">
    <subcellularLocation>
        <location evidence="1">Membrane</location>
        <topology evidence="1">Multi-pass membrane protein</topology>
    </subcellularLocation>
</comment>
<protein>
    <submittedName>
        <fullName evidence="7">O-antigen ligase family protein</fullName>
    </submittedName>
</protein>
<dbReference type="GO" id="GO:0016874">
    <property type="term" value="F:ligase activity"/>
    <property type="evidence" value="ECO:0007669"/>
    <property type="project" value="UniProtKB-KW"/>
</dbReference>
<organism evidence="7 8">
    <name type="scientific">Pelagibacterium flavum</name>
    <dbReference type="NCBI Taxonomy" id="2984530"/>
    <lineage>
        <taxon>Bacteria</taxon>
        <taxon>Pseudomonadati</taxon>
        <taxon>Pseudomonadota</taxon>
        <taxon>Alphaproteobacteria</taxon>
        <taxon>Hyphomicrobiales</taxon>
        <taxon>Devosiaceae</taxon>
        <taxon>Pelagibacterium</taxon>
    </lineage>
</organism>
<dbReference type="PANTHER" id="PTHR37422">
    <property type="entry name" value="TEICHURONIC ACID BIOSYNTHESIS PROTEIN TUAE"/>
    <property type="match status" value="1"/>
</dbReference>
<keyword evidence="2 5" id="KW-0812">Transmembrane</keyword>
<dbReference type="PANTHER" id="PTHR37422:SF13">
    <property type="entry name" value="LIPOPOLYSACCHARIDE BIOSYNTHESIS PROTEIN PA4999-RELATED"/>
    <property type="match status" value="1"/>
</dbReference>
<feature type="transmembrane region" description="Helical" evidence="5">
    <location>
        <begin position="134"/>
        <end position="153"/>
    </location>
</feature>
<evidence type="ECO:0000256" key="1">
    <source>
        <dbReference type="ARBA" id="ARBA00004141"/>
    </source>
</evidence>
<evidence type="ECO:0000256" key="5">
    <source>
        <dbReference type="SAM" id="Phobius"/>
    </source>
</evidence>
<evidence type="ECO:0000259" key="6">
    <source>
        <dbReference type="Pfam" id="PF04932"/>
    </source>
</evidence>
<feature type="transmembrane region" description="Helical" evidence="5">
    <location>
        <begin position="293"/>
        <end position="315"/>
    </location>
</feature>
<feature type="transmembrane region" description="Helical" evidence="5">
    <location>
        <begin position="100"/>
        <end position="122"/>
    </location>
</feature>
<keyword evidence="3 5" id="KW-1133">Transmembrane helix</keyword>
<accession>A0ABY6IN54</accession>
<evidence type="ECO:0000256" key="2">
    <source>
        <dbReference type="ARBA" id="ARBA00022692"/>
    </source>
</evidence>
<keyword evidence="8" id="KW-1185">Reference proteome</keyword>